<dbReference type="KEGG" id="kqi:F1D05_10515"/>
<reference evidence="2" key="1">
    <citation type="submission" date="2019-09" db="EMBL/GenBank/DDBJ databases">
        <title>Antimicrobial potential of Antarctic Bacteria.</title>
        <authorList>
            <person name="Benaud N."/>
            <person name="Edwards R.J."/>
            <person name="Ferrari B.C."/>
        </authorList>
    </citation>
    <scope>NUCLEOTIDE SEQUENCE [LARGE SCALE GENOMIC DNA]</scope>
    <source>
        <strain evidence="2">SPB151</strain>
    </source>
</reference>
<organism evidence="1 2">
    <name type="scientific">Kribbella qitaiheensis</name>
    <dbReference type="NCBI Taxonomy" id="1544730"/>
    <lineage>
        <taxon>Bacteria</taxon>
        <taxon>Bacillati</taxon>
        <taxon>Actinomycetota</taxon>
        <taxon>Actinomycetes</taxon>
        <taxon>Propionibacteriales</taxon>
        <taxon>Kribbellaceae</taxon>
        <taxon>Kribbella</taxon>
    </lineage>
</organism>
<dbReference type="AlphaFoldDB" id="A0A7G6WW86"/>
<dbReference type="EMBL" id="CP043661">
    <property type="protein sequence ID" value="QNE18251.1"/>
    <property type="molecule type" value="Genomic_DNA"/>
</dbReference>
<evidence type="ECO:0000313" key="1">
    <source>
        <dbReference type="EMBL" id="QNE18251.1"/>
    </source>
</evidence>
<proteinExistence type="predicted"/>
<dbReference type="RefSeq" id="WP_185447253.1">
    <property type="nucleotide sequence ID" value="NZ_CP043661.1"/>
</dbReference>
<name>A0A7G6WW86_9ACTN</name>
<reference evidence="1 2" key="2">
    <citation type="journal article" date="2020" name="Microbiol. Resour. Announc.">
        <title>Antarctic desert soil bacteria exhibit high novel natural product potential, evaluated through long-read genome sequencing and comparative genomics.</title>
        <authorList>
            <person name="Benaud N."/>
            <person name="Edwards R.J."/>
            <person name="Amos T.G."/>
            <person name="D'Agostino P.M."/>
            <person name="Gutierrez-Chavez C."/>
            <person name="Montgomery K."/>
            <person name="Nicetic I."/>
            <person name="Ferrari B.C."/>
        </authorList>
    </citation>
    <scope>NUCLEOTIDE SEQUENCE [LARGE SCALE GENOMIC DNA]</scope>
    <source>
        <strain evidence="1 2">SPB151</strain>
    </source>
</reference>
<keyword evidence="2" id="KW-1185">Reference proteome</keyword>
<protein>
    <submittedName>
        <fullName evidence="1">Uncharacterized protein</fullName>
    </submittedName>
</protein>
<dbReference type="Proteomes" id="UP000515563">
    <property type="component" value="Chromosome"/>
</dbReference>
<sequence length="64" mass="6656">MLRLIIVDGVLAVAVSIGVPNLAQLRARFAHPGPWAGVVSALRPGLLDVNADFQDEEAGPRGPA</sequence>
<accession>A0A7G6WW86</accession>
<gene>
    <name evidence="1" type="ORF">F1D05_10515</name>
</gene>
<evidence type="ECO:0000313" key="2">
    <source>
        <dbReference type="Proteomes" id="UP000515563"/>
    </source>
</evidence>